<protein>
    <submittedName>
        <fullName evidence="3">RNB domain-containing ribonuclease</fullName>
    </submittedName>
</protein>
<feature type="domain" description="RNB" evidence="2">
    <location>
        <begin position="239"/>
        <end position="518"/>
    </location>
</feature>
<evidence type="ECO:0000313" key="3">
    <source>
        <dbReference type="EMBL" id="MVX56971.1"/>
    </source>
</evidence>
<dbReference type="EMBL" id="WSRP01000019">
    <property type="protein sequence ID" value="MVX56971.1"/>
    <property type="molecule type" value="Genomic_DNA"/>
</dbReference>
<keyword evidence="4" id="KW-1185">Reference proteome</keyword>
<dbReference type="Proteomes" id="UP000472580">
    <property type="component" value="Unassembled WGS sequence"/>
</dbReference>
<reference evidence="3 4" key="1">
    <citation type="submission" date="2019-12" db="EMBL/GenBank/DDBJ databases">
        <title>Microbes associate with the intestines of laboratory mice.</title>
        <authorList>
            <person name="Navarre W."/>
            <person name="Wong E."/>
        </authorList>
    </citation>
    <scope>NUCLEOTIDE SEQUENCE [LARGE SCALE GENOMIC DNA]</scope>
    <source>
        <strain evidence="3 4">NM82_D38</strain>
    </source>
</reference>
<proteinExistence type="predicted"/>
<organism evidence="3 4">
    <name type="scientific">Parasutterella muris</name>
    <dbReference type="NCBI Taxonomy" id="2565572"/>
    <lineage>
        <taxon>Bacteria</taxon>
        <taxon>Pseudomonadati</taxon>
        <taxon>Pseudomonadota</taxon>
        <taxon>Betaproteobacteria</taxon>
        <taxon>Burkholderiales</taxon>
        <taxon>Sutterellaceae</taxon>
        <taxon>Parasutterella</taxon>
    </lineage>
</organism>
<evidence type="ECO:0000256" key="1">
    <source>
        <dbReference type="SAM" id="MobiDB-lite"/>
    </source>
</evidence>
<feature type="region of interest" description="Disordered" evidence="1">
    <location>
        <begin position="628"/>
        <end position="662"/>
    </location>
</feature>
<dbReference type="GO" id="GO:0003723">
    <property type="term" value="F:RNA binding"/>
    <property type="evidence" value="ECO:0007669"/>
    <property type="project" value="InterPro"/>
</dbReference>
<feature type="compositionally biased region" description="Acidic residues" evidence="1">
    <location>
        <begin position="628"/>
        <end position="641"/>
    </location>
</feature>
<dbReference type="OrthoDB" id="5288992at2"/>
<name>A0A6L6YNM1_9BURK</name>
<gene>
    <name evidence="3" type="ORF">E5987_07080</name>
</gene>
<dbReference type="Pfam" id="PF00773">
    <property type="entry name" value="RNB"/>
    <property type="match status" value="2"/>
</dbReference>
<dbReference type="InterPro" id="IPR012340">
    <property type="entry name" value="NA-bd_OB-fold"/>
</dbReference>
<dbReference type="InterPro" id="IPR050180">
    <property type="entry name" value="RNR_Ribonuclease"/>
</dbReference>
<dbReference type="AlphaFoldDB" id="A0A6L6YNM1"/>
<dbReference type="InterPro" id="IPR001900">
    <property type="entry name" value="RNase_II/R"/>
</dbReference>
<dbReference type="RefSeq" id="WP_160335403.1">
    <property type="nucleotide sequence ID" value="NZ_WSRP01000019.1"/>
</dbReference>
<dbReference type="GO" id="GO:0006402">
    <property type="term" value="P:mRNA catabolic process"/>
    <property type="evidence" value="ECO:0007669"/>
    <property type="project" value="TreeGrafter"/>
</dbReference>
<dbReference type="SUPFAM" id="SSF50249">
    <property type="entry name" value="Nucleic acid-binding proteins"/>
    <property type="match status" value="1"/>
</dbReference>
<dbReference type="GO" id="GO:0004540">
    <property type="term" value="F:RNA nuclease activity"/>
    <property type="evidence" value="ECO:0007669"/>
    <property type="project" value="InterPro"/>
</dbReference>
<dbReference type="GO" id="GO:0005829">
    <property type="term" value="C:cytosol"/>
    <property type="evidence" value="ECO:0007669"/>
    <property type="project" value="TreeGrafter"/>
</dbReference>
<evidence type="ECO:0000259" key="2">
    <source>
        <dbReference type="SMART" id="SM00955"/>
    </source>
</evidence>
<dbReference type="PANTHER" id="PTHR23355:SF9">
    <property type="entry name" value="DIS3-LIKE EXONUCLEASE 2"/>
    <property type="match status" value="1"/>
</dbReference>
<evidence type="ECO:0000313" key="4">
    <source>
        <dbReference type="Proteomes" id="UP000472580"/>
    </source>
</evidence>
<accession>A0A6L6YNM1</accession>
<sequence length="662" mass="74482">MNLFFEEDGAFKVGTEKSSTPSACQVELPTGKRIKAKRSHILITFENPSPTEFLRCAQEEAETIDVDLLWEFSPEGDFTFGAIANEYYGAAPTAVQKAAILLKLHANPVYFYRKGRGSYRKAPEETLRLALAAIERKKEQERVKDEYVREITEEHKAPEAIKAKAIELLTKPDKNSLEWKAVKEASDKISTSPLRMLLNVGAIKNAWHWHVDSFFTVNFPHGKNFPGNLGTPPADVHEELPISDAVAFSIDDSETTEIDDAISVTPLDNGRTRVGIHISAPGLGITHDSPIDLAARERMSTVYAPGLKTTMLPKNWIEAFTLDEGKASPAVSLYAVVDNETFSVISTETRLERVRVEKNLRYDLIADKVTEETIKSGSLDVPFSSEIIWLWNFAKVLLKNREEVRGRPEPVGRIDWYFSLKGEDENAEIELKGRRRGDPLDLLVAEMMIFANCTWGAWLEERGTAGIYRSQRAGRVKMTSVPGPHDGIGVPYYAWSTSPLRRYVDLINQRQIISTLKGETPALRSNDSELFSIISLFDSNYSAFNDFQSRMSRYWSMRWIEQEGIKEVKASVVKGDLVRVEGLPMAQRVPGLPELPRGQSVLMRVLNLDYVELVMECSLVKVLDETHEDDFDDEIEQEEEAGEKLSADSEEGENQTAAVENQ</sequence>
<dbReference type="PANTHER" id="PTHR23355">
    <property type="entry name" value="RIBONUCLEASE"/>
    <property type="match status" value="1"/>
</dbReference>
<comment type="caution">
    <text evidence="3">The sequence shown here is derived from an EMBL/GenBank/DDBJ whole genome shotgun (WGS) entry which is preliminary data.</text>
</comment>
<dbReference type="SMART" id="SM00955">
    <property type="entry name" value="RNB"/>
    <property type="match status" value="1"/>
</dbReference>